<dbReference type="InterPro" id="IPR021109">
    <property type="entry name" value="Peptidase_aspartic_dom_sf"/>
</dbReference>
<reference evidence="2" key="1">
    <citation type="submission" date="2020-11" db="EMBL/GenBank/DDBJ databases">
        <authorList>
            <person name="Whiteford S."/>
        </authorList>
    </citation>
    <scope>NUCLEOTIDE SEQUENCE</scope>
</reference>
<name>A0A8S4FAF5_PLUXY</name>
<proteinExistence type="predicted"/>
<comment type="caution">
    <text evidence="2">The sequence shown here is derived from an EMBL/GenBank/DDBJ whole genome shotgun (WGS) entry which is preliminary data.</text>
</comment>
<evidence type="ECO:0000313" key="3">
    <source>
        <dbReference type="Proteomes" id="UP000653454"/>
    </source>
</evidence>
<organism evidence="2 3">
    <name type="scientific">Plutella xylostella</name>
    <name type="common">Diamondback moth</name>
    <name type="synonym">Plutella maculipennis</name>
    <dbReference type="NCBI Taxonomy" id="51655"/>
    <lineage>
        <taxon>Eukaryota</taxon>
        <taxon>Metazoa</taxon>
        <taxon>Ecdysozoa</taxon>
        <taxon>Arthropoda</taxon>
        <taxon>Hexapoda</taxon>
        <taxon>Insecta</taxon>
        <taxon>Pterygota</taxon>
        <taxon>Neoptera</taxon>
        <taxon>Endopterygota</taxon>
        <taxon>Lepidoptera</taxon>
        <taxon>Glossata</taxon>
        <taxon>Ditrysia</taxon>
        <taxon>Yponomeutoidea</taxon>
        <taxon>Plutellidae</taxon>
        <taxon>Plutella</taxon>
    </lineage>
</organism>
<dbReference type="PANTHER" id="PTHR47331:SF1">
    <property type="entry name" value="GAG-LIKE PROTEIN"/>
    <property type="match status" value="1"/>
</dbReference>
<sequence length="1501" mass="166608">MKLMYSLTAQDTKPVLLVDCPATRQGARCAVAGAPPRLRSRSSSPGLPLPAGLRLQPGSFLRSQSRKLWEARTSDSSSELPELVVFKEFLEQRFRSLEFLDGKGESNKVVSCSTNMQSQVLLATALVQVESSAGNKVLRSLLDQGSQASFITEAAVQRLRLQRVPHKCVVSGVGSDKKPSCASKYVVEIQIQSLHDPACIIKVKAHVLRELTSSIPDQQVKLQWWPELYQVKLADPTFANPSKIDLLLGAEVCGQIIVDGLIRGPPGTPLAQNTKLGWILFGQVTNECKDNKLCSTTSVVNNHAKISENDFQGFWQLQSQHSQMVEEKVEVEREGEQMFTETVARGDVLAGCQSVQQGIDIHKQMTDLLQTVFEAFAAAVEFRIVDARGEEDHVIKQISVPRLEPYGVALLSNLLIDVAEELSIPEQVAEAGLELKSNATATVIYCVGSKNTGNTNLNPFIGSKRALRVGGDVDKAGGDERVKQPILRLFKLNLRFKYWVFDRINLARFYVRKYVKYKCAHPTPEPRVGDICIVRENSMTRAHAGLYGDIAAGYAGLDKLTLLVPERERRKEPGCSRRPAGSGNPEDELRLRSRGGAPAMAHRAPCLVAGQSTSKTGLVSCANNISRSRVNYKKAPKERRTAAYVEARLDNLEKDWTLFCNTHRQMITEVDAKMLDSSAYMKGNVYESTEEIYIEYKSELKGELSGLQRLIQTPAPSGSGKQSDSSSNIRLPKISIPTFSGKYDEWVTFRDLFDSLIRTNNALDEVQKLHYLKGYLVGEAEQLVRHIPISRDNFEVCWKQLESRYNNKKYLANCVLKRMFSQKPLQGESAGAIKELLDTTNECLHALSSLGVDMKSWDIIVIYVISLKLDPESRKLWEARTSDSSSELPELVNFKEFLEQRFRSLEFLDGKGNAKVTQPNHSNHIKSLHTTETSSVTCKYCSDAHKIANCKSFGKEDVEARREFVRSSKLCFNCLAPNHTVYLCRVITRCRVCHKKHHSLLHTQKCPVRLSGNKVEEGVTPFNSPTVPGESNKVVSCSTNMQSQVLLATALVQVESSAGNKVLRSLLDQGSQASFITEAAVQRLRLQRVPHKCVVSGVGSDKKPSCASKHVVEIQIQSLHDPAGLVKVKAHVLRELTGSIPDQQVKLQWWSELYQVKLADPTFATPSKIDLLLGAEVCGQIIVDGLIRGPPGTPLAQNTKLGWILFGQVTNECKDNKLCATTSVVNNHAKISEDDFQGFWQLQSQHSQIVDEEVEVEREREQMFTETAARADVRAGCQSVQQGIDIHKQMTDVLQTVFEAFAAAVEFRIVDARGEEDDVNLVTAQTVASIKQIFVPHIESYGVVLLSNLLIDVAEELSTPEQVAEAGLELKSNATATVSYCVGSKNTGNNNLNPFIGSKRAPRVGGDVDNADGDEYFKQLILRPLKLNSRFKYWIFCGTKLVRFYVRKYVKYKCAHPTPKPRVGDIDIVRENGAARAHGVYGDIAAGHAGLDNLTRVVDFQ</sequence>
<evidence type="ECO:0000313" key="2">
    <source>
        <dbReference type="EMBL" id="CAG9123977.1"/>
    </source>
</evidence>
<dbReference type="Pfam" id="PF03564">
    <property type="entry name" value="DUF1759"/>
    <property type="match status" value="1"/>
</dbReference>
<gene>
    <name evidence="2" type="ORF">PLXY2_LOCUS8131</name>
</gene>
<keyword evidence="3" id="KW-1185">Reference proteome</keyword>
<dbReference type="InterPro" id="IPR005312">
    <property type="entry name" value="DUF1759"/>
</dbReference>
<dbReference type="Gene3D" id="2.40.70.10">
    <property type="entry name" value="Acid Proteases"/>
    <property type="match status" value="2"/>
</dbReference>
<dbReference type="PANTHER" id="PTHR47331">
    <property type="entry name" value="PHD-TYPE DOMAIN-CONTAINING PROTEIN"/>
    <property type="match status" value="1"/>
</dbReference>
<dbReference type="EMBL" id="CAJHNJ030000029">
    <property type="protein sequence ID" value="CAG9123977.1"/>
    <property type="molecule type" value="Genomic_DNA"/>
</dbReference>
<evidence type="ECO:0000256" key="1">
    <source>
        <dbReference type="SAM" id="MobiDB-lite"/>
    </source>
</evidence>
<protein>
    <submittedName>
        <fullName evidence="2">(diamondback moth) hypothetical protein</fullName>
    </submittedName>
</protein>
<dbReference type="Proteomes" id="UP000653454">
    <property type="component" value="Unassembled WGS sequence"/>
</dbReference>
<feature type="region of interest" description="Disordered" evidence="1">
    <location>
        <begin position="568"/>
        <end position="591"/>
    </location>
</feature>
<accession>A0A8S4FAF5</accession>
<dbReference type="CDD" id="cd00303">
    <property type="entry name" value="retropepsin_like"/>
    <property type="match status" value="2"/>
</dbReference>